<evidence type="ECO:0000256" key="5">
    <source>
        <dbReference type="ARBA" id="ARBA00023136"/>
    </source>
</evidence>
<reference evidence="8" key="1">
    <citation type="submission" date="2020-06" db="EMBL/GenBank/DDBJ databases">
        <title>A novel thermopfilic bacterium from Erzurum, Turkey.</title>
        <authorList>
            <person name="Adiguzel A."/>
            <person name="Ay H."/>
            <person name="Baltaci M.O."/>
        </authorList>
    </citation>
    <scope>NUCLEOTIDE SEQUENCE</scope>
    <source>
        <strain evidence="8">P2</strain>
    </source>
</reference>
<dbReference type="PANTHER" id="PTHR12677">
    <property type="entry name" value="GOLGI APPARATUS MEMBRANE PROTEIN TVP38-RELATED"/>
    <property type="match status" value="1"/>
</dbReference>
<keyword evidence="4 6" id="KW-1133">Transmembrane helix</keyword>
<dbReference type="InterPro" id="IPR032816">
    <property type="entry name" value="VTT_dom"/>
</dbReference>
<evidence type="ECO:0000256" key="3">
    <source>
        <dbReference type="ARBA" id="ARBA00022692"/>
    </source>
</evidence>
<comment type="subcellular location">
    <subcellularLocation>
        <location evidence="1 6">Cell membrane</location>
        <topology evidence="1 6">Multi-pass membrane protein</topology>
    </subcellularLocation>
</comment>
<proteinExistence type="inferred from homology"/>
<sequence length="200" mass="22957">MYFETLKGLFTLENILKVLEEYAALGPLPGILLPMIEAILPVFPLILFVMANAAAFGLWKGFIISWIGATLGAFIVFFTVRKLGRQRFFNFLTKHQKVKKLMNWIERHGFGFIFILLCFPFSPSSLINLVAGLSRVSTQQFVLAVIFGKLVMIFTISFIGYDLKSLVQQPNKTIFVLILMFLLWYIGKKIERRIHTEKID</sequence>
<evidence type="ECO:0000256" key="4">
    <source>
        <dbReference type="ARBA" id="ARBA00022989"/>
    </source>
</evidence>
<evidence type="ECO:0000313" key="8">
    <source>
        <dbReference type="EMBL" id="NSL52027.1"/>
    </source>
</evidence>
<evidence type="ECO:0000313" key="9">
    <source>
        <dbReference type="Proteomes" id="UP000625804"/>
    </source>
</evidence>
<comment type="similarity">
    <text evidence="6">Belongs to the TVP38/TMEM64 family.</text>
</comment>
<dbReference type="Pfam" id="PF09335">
    <property type="entry name" value="VTT_dom"/>
    <property type="match status" value="1"/>
</dbReference>
<name>A0A8J8KBW4_9BACI</name>
<evidence type="ECO:0000256" key="1">
    <source>
        <dbReference type="ARBA" id="ARBA00004651"/>
    </source>
</evidence>
<evidence type="ECO:0000256" key="2">
    <source>
        <dbReference type="ARBA" id="ARBA00022475"/>
    </source>
</evidence>
<dbReference type="AlphaFoldDB" id="A0A8J8KBW4"/>
<dbReference type="RefSeq" id="WP_173731228.1">
    <property type="nucleotide sequence ID" value="NZ_JABTTE010000011.1"/>
</dbReference>
<evidence type="ECO:0000259" key="7">
    <source>
        <dbReference type="Pfam" id="PF09335"/>
    </source>
</evidence>
<dbReference type="PANTHER" id="PTHR12677:SF55">
    <property type="entry name" value="UNDECAPRENYL PHOSPHATE TRANSPORTER SAOUHSC_00901-RELATED"/>
    <property type="match status" value="1"/>
</dbReference>
<feature type="transmembrane region" description="Helical" evidence="6">
    <location>
        <begin position="31"/>
        <end position="50"/>
    </location>
</feature>
<keyword evidence="3 6" id="KW-0812">Transmembrane</keyword>
<dbReference type="InterPro" id="IPR015414">
    <property type="entry name" value="TMEM64"/>
</dbReference>
<accession>A0A8J8KBW4</accession>
<feature type="transmembrane region" description="Helical" evidence="6">
    <location>
        <begin position="141"/>
        <end position="161"/>
    </location>
</feature>
<dbReference type="Proteomes" id="UP000625804">
    <property type="component" value="Unassembled WGS sequence"/>
</dbReference>
<gene>
    <name evidence="8" type="ORF">HR057_09710</name>
</gene>
<protein>
    <recommendedName>
        <fullName evidence="6">TVP38/TMEM64 family membrane protein</fullName>
    </recommendedName>
</protein>
<organism evidence="8 9">
    <name type="scientific">Calidifontibacillus erzurumensis</name>
    <dbReference type="NCBI Taxonomy" id="2741433"/>
    <lineage>
        <taxon>Bacteria</taxon>
        <taxon>Bacillati</taxon>
        <taxon>Bacillota</taxon>
        <taxon>Bacilli</taxon>
        <taxon>Bacillales</taxon>
        <taxon>Bacillaceae</taxon>
        <taxon>Calidifontibacillus/Schinkia group</taxon>
        <taxon>Calidifontibacillus</taxon>
    </lineage>
</organism>
<evidence type="ECO:0000256" key="6">
    <source>
        <dbReference type="RuleBase" id="RU366058"/>
    </source>
</evidence>
<feature type="domain" description="VTT" evidence="7">
    <location>
        <begin position="44"/>
        <end position="161"/>
    </location>
</feature>
<keyword evidence="5 6" id="KW-0472">Membrane</keyword>
<comment type="caution">
    <text evidence="8">The sequence shown here is derived from an EMBL/GenBank/DDBJ whole genome shotgun (WGS) entry which is preliminary data.</text>
</comment>
<dbReference type="EMBL" id="JABTTE010000011">
    <property type="protein sequence ID" value="NSL52027.1"/>
    <property type="molecule type" value="Genomic_DNA"/>
</dbReference>
<feature type="transmembrane region" description="Helical" evidence="6">
    <location>
        <begin position="62"/>
        <end position="80"/>
    </location>
</feature>
<keyword evidence="2 6" id="KW-1003">Cell membrane</keyword>
<keyword evidence="9" id="KW-1185">Reference proteome</keyword>
<feature type="transmembrane region" description="Helical" evidence="6">
    <location>
        <begin position="109"/>
        <end position="129"/>
    </location>
</feature>
<feature type="transmembrane region" description="Helical" evidence="6">
    <location>
        <begin position="173"/>
        <end position="190"/>
    </location>
</feature>
<dbReference type="GO" id="GO:0005886">
    <property type="term" value="C:plasma membrane"/>
    <property type="evidence" value="ECO:0007669"/>
    <property type="project" value="UniProtKB-SubCell"/>
</dbReference>